<proteinExistence type="predicted"/>
<evidence type="ECO:0000256" key="1">
    <source>
        <dbReference type="ARBA" id="ARBA00012797"/>
    </source>
</evidence>
<dbReference type="EC" id="2.1.1.221" evidence="1"/>
<dbReference type="InterPro" id="IPR007356">
    <property type="entry name" value="tRNA_m1G_MeTrfase_euk"/>
</dbReference>
<keyword evidence="5" id="KW-0949">S-adenosyl-L-methionine</keyword>
<dbReference type="PANTHER" id="PTHR13563">
    <property type="entry name" value="TRNA (GUANINE-9-) METHYLTRANSFERASE"/>
    <property type="match status" value="1"/>
</dbReference>
<dbReference type="PANTHER" id="PTHR13563:SF13">
    <property type="entry name" value="TRNA METHYLTRANSFERASE 10 HOMOLOG A"/>
    <property type="match status" value="1"/>
</dbReference>
<dbReference type="CDD" id="cd18089">
    <property type="entry name" value="SPOUT_Trm10-like"/>
    <property type="match status" value="1"/>
</dbReference>
<evidence type="ECO:0000256" key="4">
    <source>
        <dbReference type="ARBA" id="ARBA00022679"/>
    </source>
</evidence>
<feature type="domain" description="SAM-dependent MTase TRM10-type" evidence="9">
    <location>
        <begin position="2"/>
        <end position="201"/>
    </location>
</feature>
<evidence type="ECO:0000313" key="10">
    <source>
        <dbReference type="EMBL" id="KAF7679679.1"/>
    </source>
</evidence>
<dbReference type="PROSITE" id="PS51675">
    <property type="entry name" value="SAM_MT_TRM10"/>
    <property type="match status" value="1"/>
</dbReference>
<dbReference type="GO" id="GO:0032259">
    <property type="term" value="P:methylation"/>
    <property type="evidence" value="ECO:0007669"/>
    <property type="project" value="UniProtKB-KW"/>
</dbReference>
<keyword evidence="11" id="KW-1185">Reference proteome</keyword>
<comment type="catalytic activity">
    <reaction evidence="8">
        <text>guanosine(9) in tRNA + S-adenosyl-L-methionine = N(1)-methylguanosine(9) in tRNA + S-adenosyl-L-homocysteine + H(+)</text>
        <dbReference type="Rhea" id="RHEA:43156"/>
        <dbReference type="Rhea" id="RHEA-COMP:10367"/>
        <dbReference type="Rhea" id="RHEA-COMP:10368"/>
        <dbReference type="ChEBI" id="CHEBI:15378"/>
        <dbReference type="ChEBI" id="CHEBI:57856"/>
        <dbReference type="ChEBI" id="CHEBI:59789"/>
        <dbReference type="ChEBI" id="CHEBI:73542"/>
        <dbReference type="ChEBI" id="CHEBI:74269"/>
        <dbReference type="EC" id="2.1.1.221"/>
    </reaction>
</comment>
<evidence type="ECO:0000256" key="7">
    <source>
        <dbReference type="ARBA" id="ARBA00032166"/>
    </source>
</evidence>
<dbReference type="Gene3D" id="3.40.1280.30">
    <property type="match status" value="1"/>
</dbReference>
<protein>
    <recommendedName>
        <fullName evidence="2">tRNA (guanine(9)-N1)-methyltransferase</fullName>
        <ecNumber evidence="1">2.1.1.221</ecNumber>
    </recommendedName>
    <alternativeName>
        <fullName evidence="7">tRNA methyltransferase 10</fullName>
    </alternativeName>
    <alternativeName>
        <fullName evidence="6">tRNA(m1G9)-methyltransferase</fullName>
    </alternativeName>
</protein>
<dbReference type="InterPro" id="IPR028564">
    <property type="entry name" value="MT_TRM10-typ"/>
</dbReference>
<gene>
    <name evidence="10" type="primary">Trmt10a</name>
    <name evidence="10" type="ORF">TCON_2520</name>
</gene>
<organism evidence="10 11">
    <name type="scientific">Astathelohania contejeani</name>
    <dbReference type="NCBI Taxonomy" id="164912"/>
    <lineage>
        <taxon>Eukaryota</taxon>
        <taxon>Fungi</taxon>
        <taxon>Fungi incertae sedis</taxon>
        <taxon>Microsporidia</taxon>
        <taxon>Astathelohaniidae</taxon>
        <taxon>Astathelohania</taxon>
    </lineage>
</organism>
<evidence type="ECO:0000256" key="6">
    <source>
        <dbReference type="ARBA" id="ARBA00031792"/>
    </source>
</evidence>
<evidence type="ECO:0000256" key="3">
    <source>
        <dbReference type="ARBA" id="ARBA00022603"/>
    </source>
</evidence>
<dbReference type="InterPro" id="IPR038459">
    <property type="entry name" value="MT_TRM10-typ_sf"/>
</dbReference>
<keyword evidence="4" id="KW-0808">Transferase</keyword>
<evidence type="ECO:0000256" key="5">
    <source>
        <dbReference type="ARBA" id="ARBA00022691"/>
    </source>
</evidence>
<dbReference type="GO" id="GO:0008168">
    <property type="term" value="F:methyltransferase activity"/>
    <property type="evidence" value="ECO:0007669"/>
    <property type="project" value="UniProtKB-KW"/>
</dbReference>
<keyword evidence="3 10" id="KW-0489">Methyltransferase</keyword>
<evidence type="ECO:0000256" key="2">
    <source>
        <dbReference type="ARBA" id="ARBA00020451"/>
    </source>
</evidence>
<evidence type="ECO:0000313" key="11">
    <source>
        <dbReference type="Proteomes" id="UP001516464"/>
    </source>
</evidence>
<accession>A0ABQ7HVS8</accession>
<reference evidence="10 11" key="1">
    <citation type="submission" date="2019-01" db="EMBL/GenBank/DDBJ databases">
        <title>Genomes sequencing and comparative genomics of infectious freshwater microsporidia, Cucumispora dikerogammari and Thelohania contejeani.</title>
        <authorList>
            <person name="Cormier A."/>
            <person name="Giraud I."/>
            <person name="Wattier R."/>
            <person name="Teixeira M."/>
            <person name="Grandjean F."/>
            <person name="Rigaud T."/>
            <person name="Cordaux R."/>
        </authorList>
    </citation>
    <scope>NUCLEOTIDE SEQUENCE [LARGE SCALE GENOMIC DNA]</scope>
    <source>
        <strain evidence="10">T1</strain>
        <tissue evidence="10">Spores</tissue>
    </source>
</reference>
<dbReference type="Proteomes" id="UP001516464">
    <property type="component" value="Unassembled WGS sequence"/>
</dbReference>
<comment type="caution">
    <text evidence="10">The sequence shown here is derived from an EMBL/GenBank/DDBJ whole genome shotgun (WGS) entry which is preliminary data.</text>
</comment>
<evidence type="ECO:0000256" key="8">
    <source>
        <dbReference type="ARBA" id="ARBA00048434"/>
    </source>
</evidence>
<evidence type="ECO:0000259" key="9">
    <source>
        <dbReference type="PROSITE" id="PS51675"/>
    </source>
</evidence>
<dbReference type="EMBL" id="SBIQ01000341">
    <property type="protein sequence ID" value="KAF7679679.1"/>
    <property type="molecule type" value="Genomic_DNA"/>
</dbReference>
<sequence>MKGERCFRPPIVQNKKIYTICIEIMNTDNIMSEKEIKSTIRQVNYCYASNRRSYNPVNLIISNIISVGDYFSKEYRNWDAKLINESIFQYYLQKEHSNIDNKPELIFLSSEAEEILEKMEENVIYVIGGMVDRNRYKGYVNDICKSYGFKSYKLPIKESGIRLNSSVVLATNHVFDILLEFGVSGNWMHALINNIPKRKIK</sequence>
<name>A0ABQ7HVS8_9MICR</name>